<sequence>MLWNNDRPLDSTLDIEEYTTFITNSIIEATQEDIPRTKQTAREYIPSEVSKSLIKQKHQAYQRWKKTGADIDKRQYYNSKILLSNSLRNDKRNNFSKLMSSLCHKKMYSDKVWLTVRKFHNKRIKQMYANVMNYNNKTASSDKEKADLFADYFENEVYSQTADTLPFHDQVTDQASNIRNRRTASLNTAKWKLIKVEEVKYHIKQLRNSSTGPDNIHNRCLKNYSKLLIQHITKLYNAILKLGYIPAMWKKANIILLLKPKKDKKHPSSYRPISLLSCIGKLLEKIIKQRLMLQLKRRNILPQHQAGFRPGKSTIYNIIRLERYADGQLKRPGLRRHSAVILFDIKAAFGSVWHDGLIYKLNDLRLPRYIISYLISFLNDRTAAIELENILSRPFNLKSGTPQGSPLSPLLYIMYTADSMNGIPTHTEHGLFADDTALWTSGHTLTSLKSRLQQSINEFESWCKSWKLKLQPTKTELIHFSLHPRKKYKNPVIVKVENTTIKPLDSTRYLGVIIDKRLKWRTHLDHIEAKIAPRIGLLRYLSIAAQEPNNKTMINIYKSIVRTVIIYGYPILLTADQKIWDRLQIMQNKALRAAFGLPIYTSVKYIHNISNISKIKGYAIGLLKRAIQKASTDNDSTLRNRLQGILNKI</sequence>
<organism evidence="2 3">
    <name type="scientific">Adineta ricciae</name>
    <name type="common">Rotifer</name>
    <dbReference type="NCBI Taxonomy" id="249248"/>
    <lineage>
        <taxon>Eukaryota</taxon>
        <taxon>Metazoa</taxon>
        <taxon>Spiralia</taxon>
        <taxon>Gnathifera</taxon>
        <taxon>Rotifera</taxon>
        <taxon>Eurotatoria</taxon>
        <taxon>Bdelloidea</taxon>
        <taxon>Adinetida</taxon>
        <taxon>Adinetidae</taxon>
        <taxon>Adineta</taxon>
    </lineage>
</organism>
<reference evidence="2" key="1">
    <citation type="submission" date="2021-02" db="EMBL/GenBank/DDBJ databases">
        <authorList>
            <person name="Nowell W R."/>
        </authorList>
    </citation>
    <scope>NUCLEOTIDE SEQUENCE</scope>
</reference>
<evidence type="ECO:0000313" key="3">
    <source>
        <dbReference type="Proteomes" id="UP000663828"/>
    </source>
</evidence>
<evidence type="ECO:0000313" key="2">
    <source>
        <dbReference type="EMBL" id="CAF1506832.1"/>
    </source>
</evidence>
<proteinExistence type="predicted"/>
<dbReference type="InterPro" id="IPR043502">
    <property type="entry name" value="DNA/RNA_pol_sf"/>
</dbReference>
<comment type="caution">
    <text evidence="2">The sequence shown here is derived from an EMBL/GenBank/DDBJ whole genome shotgun (WGS) entry which is preliminary data.</text>
</comment>
<dbReference type="EMBL" id="CAJNOR010004496">
    <property type="protein sequence ID" value="CAF1506832.1"/>
    <property type="molecule type" value="Genomic_DNA"/>
</dbReference>
<dbReference type="PROSITE" id="PS50878">
    <property type="entry name" value="RT_POL"/>
    <property type="match status" value="1"/>
</dbReference>
<dbReference type="PANTHER" id="PTHR36688:SF2">
    <property type="entry name" value="ENDONUCLEASE_EXONUCLEASE_PHOSPHATASE DOMAIN-CONTAINING PROTEIN"/>
    <property type="match status" value="1"/>
</dbReference>
<keyword evidence="3" id="KW-1185">Reference proteome</keyword>
<dbReference type="Pfam" id="PF00078">
    <property type="entry name" value="RVT_1"/>
    <property type="match status" value="1"/>
</dbReference>
<name>A0A815TKM8_ADIRI</name>
<dbReference type="SUPFAM" id="SSF56672">
    <property type="entry name" value="DNA/RNA polymerases"/>
    <property type="match status" value="1"/>
</dbReference>
<dbReference type="Proteomes" id="UP000663828">
    <property type="component" value="Unassembled WGS sequence"/>
</dbReference>
<dbReference type="PANTHER" id="PTHR36688">
    <property type="entry name" value="ENDO/EXONUCLEASE/PHOSPHATASE DOMAIN-CONTAINING PROTEIN"/>
    <property type="match status" value="1"/>
</dbReference>
<dbReference type="InterPro" id="IPR052560">
    <property type="entry name" value="RdDP_mobile_element"/>
</dbReference>
<dbReference type="InterPro" id="IPR000477">
    <property type="entry name" value="RT_dom"/>
</dbReference>
<dbReference type="AlphaFoldDB" id="A0A815TKM8"/>
<protein>
    <recommendedName>
        <fullName evidence="1">Reverse transcriptase domain-containing protein</fullName>
    </recommendedName>
</protein>
<dbReference type="CDD" id="cd01650">
    <property type="entry name" value="RT_nLTR_like"/>
    <property type="match status" value="1"/>
</dbReference>
<feature type="domain" description="Reverse transcriptase" evidence="1">
    <location>
        <begin position="238"/>
        <end position="514"/>
    </location>
</feature>
<evidence type="ECO:0000259" key="1">
    <source>
        <dbReference type="PROSITE" id="PS50878"/>
    </source>
</evidence>
<accession>A0A815TKM8</accession>
<gene>
    <name evidence="2" type="ORF">XAT740_LOCUS39987</name>
</gene>